<evidence type="ECO:0000256" key="3">
    <source>
        <dbReference type="ARBA" id="ARBA00022692"/>
    </source>
</evidence>
<protein>
    <recommendedName>
        <fullName evidence="10">Major facilitator superfamily (MFS) profile domain-containing protein</fullName>
    </recommendedName>
</protein>
<dbReference type="Pfam" id="PF00854">
    <property type="entry name" value="PTR2"/>
    <property type="match status" value="1"/>
</dbReference>
<dbReference type="GO" id="GO:0016020">
    <property type="term" value="C:membrane"/>
    <property type="evidence" value="ECO:0007669"/>
    <property type="project" value="UniProtKB-SubCell"/>
</dbReference>
<keyword evidence="9" id="KW-1185">Reference proteome</keyword>
<dbReference type="eggNOG" id="KOG1237">
    <property type="taxonomic scope" value="Eukaryota"/>
</dbReference>
<dbReference type="PANTHER" id="PTHR11654">
    <property type="entry name" value="OLIGOPEPTIDE TRANSPORTER-RELATED"/>
    <property type="match status" value="1"/>
</dbReference>
<dbReference type="EnsemblPlants" id="LPERR02G23220.1">
    <property type="protein sequence ID" value="LPERR02G23220.1"/>
    <property type="gene ID" value="LPERR02G23220"/>
</dbReference>
<dbReference type="Proteomes" id="UP000032180">
    <property type="component" value="Chromosome 2"/>
</dbReference>
<dbReference type="Gramene" id="LPERR02G23220.1">
    <property type="protein sequence ID" value="LPERR02G23220.1"/>
    <property type="gene ID" value="LPERR02G23220"/>
</dbReference>
<evidence type="ECO:0000256" key="7">
    <source>
        <dbReference type="SAM" id="Phobius"/>
    </source>
</evidence>
<sequence>MSANDGDMKMRVIVMEGDETTSNAPKDVCCDYTLDGSVDIKGSPAVKGKSGGWLAGGLILVNQGLATLAFFGVNVNLVLFLTRVLQQSNGDAANNVSKWTGTVYMFSLIGAFLSDSYWGRYKTCAIFQAIFVLGLGLLSLSSRLYLIRPVGCGTEHVPCEPHSGAELGIFYIALYMIAFGNGGYQPNVATFGADQFDSEDPSEAHSKVSFFSYFYLALNLGSLFSNTFLSFLEDEGNWALGFWVSTAAAATALLLFISGTLRYRYIRPTGNPVGRIFQVAFAACRNWKAGVSPGAETLYESDEKADSGGRKLLHTEGFRFLDRAALVGPNPKLATCTQPRDPWRLCTVTQVEEVKSILRLLPIWLCTILYSVVFTQMASLFVVQGAAMRRTTRFPGFSVPPSSMSAFDILTVAATIFLYRRAVCPFVARLTGRRTGPTELQRMGLGLVLGAMAMATAGTVEHFRKGHATAAMSSDLHIMWQVPQYALIGVSEVMMYVGQLEFFNGEMPDALKSFGSALCMMSMSLGNYFSDVIVSAVTKATAVRGQPGWIPADLNEGHLDKFFFLLAVLAIADFAVYLVCARRYRSGTVDDRSDGEEDGMAGQVVAAPV</sequence>
<comment type="similarity">
    <text evidence="2">Belongs to the major facilitator superfamily. Proton-dependent oligopeptide transporter (POT/PTR) (TC 2.A.17) family.</text>
</comment>
<reference evidence="9" key="2">
    <citation type="submission" date="2013-12" db="EMBL/GenBank/DDBJ databases">
        <authorList>
            <person name="Yu Y."/>
            <person name="Lee S."/>
            <person name="de Baynast K."/>
            <person name="Wissotski M."/>
            <person name="Liu L."/>
            <person name="Talag J."/>
            <person name="Goicoechea J."/>
            <person name="Angelova A."/>
            <person name="Jetty R."/>
            <person name="Kudrna D."/>
            <person name="Golser W."/>
            <person name="Rivera L."/>
            <person name="Zhang J."/>
            <person name="Wing R."/>
        </authorList>
    </citation>
    <scope>NUCLEOTIDE SEQUENCE</scope>
</reference>
<feature type="transmembrane region" description="Helical" evidence="7">
    <location>
        <begin position="213"/>
        <end position="232"/>
    </location>
</feature>
<keyword evidence="5 7" id="KW-0472">Membrane</keyword>
<keyword evidence="4 7" id="KW-1133">Transmembrane helix</keyword>
<evidence type="ECO:0000313" key="9">
    <source>
        <dbReference type="Proteomes" id="UP000032180"/>
    </source>
</evidence>
<reference evidence="8" key="3">
    <citation type="submission" date="2015-04" db="UniProtKB">
        <authorList>
            <consortium name="EnsemblPlants"/>
        </authorList>
    </citation>
    <scope>IDENTIFICATION</scope>
</reference>
<evidence type="ECO:0000256" key="6">
    <source>
        <dbReference type="SAM" id="MobiDB-lite"/>
    </source>
</evidence>
<feature type="transmembrane region" description="Helical" evidence="7">
    <location>
        <begin position="238"/>
        <end position="257"/>
    </location>
</feature>
<dbReference type="HOGENOM" id="CLU_009313_4_1_1"/>
<evidence type="ECO:0000313" key="8">
    <source>
        <dbReference type="EnsemblPlants" id="LPERR02G23220.1"/>
    </source>
</evidence>
<dbReference type="Gene3D" id="1.20.1250.20">
    <property type="entry name" value="MFS general substrate transporter like domains"/>
    <property type="match status" value="1"/>
</dbReference>
<dbReference type="AlphaFoldDB" id="A0A0D9VJP5"/>
<proteinExistence type="inferred from homology"/>
<feature type="transmembrane region" description="Helical" evidence="7">
    <location>
        <begin position="440"/>
        <end position="458"/>
    </location>
</feature>
<feature type="transmembrane region" description="Helical" evidence="7">
    <location>
        <begin position="562"/>
        <end position="580"/>
    </location>
</feature>
<organism evidence="8 9">
    <name type="scientific">Leersia perrieri</name>
    <dbReference type="NCBI Taxonomy" id="77586"/>
    <lineage>
        <taxon>Eukaryota</taxon>
        <taxon>Viridiplantae</taxon>
        <taxon>Streptophyta</taxon>
        <taxon>Embryophyta</taxon>
        <taxon>Tracheophyta</taxon>
        <taxon>Spermatophyta</taxon>
        <taxon>Magnoliopsida</taxon>
        <taxon>Liliopsida</taxon>
        <taxon>Poales</taxon>
        <taxon>Poaceae</taxon>
        <taxon>BOP clade</taxon>
        <taxon>Oryzoideae</taxon>
        <taxon>Oryzeae</taxon>
        <taxon>Oryzinae</taxon>
        <taxon>Leersia</taxon>
    </lineage>
</organism>
<reference evidence="8 9" key="1">
    <citation type="submission" date="2012-08" db="EMBL/GenBank/DDBJ databases">
        <title>Oryza genome evolution.</title>
        <authorList>
            <person name="Wing R.A."/>
        </authorList>
    </citation>
    <scope>NUCLEOTIDE SEQUENCE</scope>
</reference>
<feature type="transmembrane region" description="Helical" evidence="7">
    <location>
        <begin position="360"/>
        <end position="382"/>
    </location>
</feature>
<evidence type="ECO:0000256" key="4">
    <source>
        <dbReference type="ARBA" id="ARBA00022989"/>
    </source>
</evidence>
<feature type="transmembrane region" description="Helical" evidence="7">
    <location>
        <begin position="125"/>
        <end position="146"/>
    </location>
</feature>
<feature type="transmembrane region" description="Helical" evidence="7">
    <location>
        <begin position="102"/>
        <end position="119"/>
    </location>
</feature>
<feature type="transmembrane region" description="Helical" evidence="7">
    <location>
        <begin position="402"/>
        <end position="419"/>
    </location>
</feature>
<feature type="region of interest" description="Disordered" evidence="6">
    <location>
        <begin position="589"/>
        <end position="609"/>
    </location>
</feature>
<evidence type="ECO:0000256" key="5">
    <source>
        <dbReference type="ARBA" id="ARBA00023136"/>
    </source>
</evidence>
<accession>A0A0D9VJP5</accession>
<keyword evidence="3 7" id="KW-0812">Transmembrane</keyword>
<dbReference type="InterPro" id="IPR000109">
    <property type="entry name" value="POT_fam"/>
</dbReference>
<evidence type="ECO:0000256" key="2">
    <source>
        <dbReference type="ARBA" id="ARBA00005982"/>
    </source>
</evidence>
<comment type="subcellular location">
    <subcellularLocation>
        <location evidence="1">Membrane</location>
        <topology evidence="1">Multi-pass membrane protein</topology>
    </subcellularLocation>
</comment>
<dbReference type="InterPro" id="IPR036259">
    <property type="entry name" value="MFS_trans_sf"/>
</dbReference>
<evidence type="ECO:0000256" key="1">
    <source>
        <dbReference type="ARBA" id="ARBA00004141"/>
    </source>
</evidence>
<evidence type="ECO:0008006" key="10">
    <source>
        <dbReference type="Google" id="ProtNLM"/>
    </source>
</evidence>
<name>A0A0D9VJP5_9ORYZ</name>
<dbReference type="GO" id="GO:0022857">
    <property type="term" value="F:transmembrane transporter activity"/>
    <property type="evidence" value="ECO:0007669"/>
    <property type="project" value="InterPro"/>
</dbReference>
<dbReference type="SUPFAM" id="SSF103473">
    <property type="entry name" value="MFS general substrate transporter"/>
    <property type="match status" value="1"/>
</dbReference>
<feature type="transmembrane region" description="Helical" evidence="7">
    <location>
        <begin position="53"/>
        <end position="81"/>
    </location>
</feature>